<reference evidence="2" key="1">
    <citation type="submission" date="2020-06" db="EMBL/GenBank/DDBJ databases">
        <authorList>
            <consortium name="Plant Systems Biology data submission"/>
        </authorList>
    </citation>
    <scope>NUCLEOTIDE SEQUENCE</scope>
    <source>
        <strain evidence="2">D6</strain>
    </source>
</reference>
<feature type="region of interest" description="Disordered" evidence="1">
    <location>
        <begin position="295"/>
        <end position="334"/>
    </location>
</feature>
<feature type="region of interest" description="Disordered" evidence="1">
    <location>
        <begin position="164"/>
        <end position="199"/>
    </location>
</feature>
<proteinExistence type="predicted"/>
<feature type="compositionally biased region" description="Low complexity" evidence="1">
    <location>
        <begin position="251"/>
        <end position="267"/>
    </location>
</feature>
<dbReference type="EMBL" id="CAICTM010000174">
    <property type="protein sequence ID" value="CAB9503734.1"/>
    <property type="molecule type" value="Genomic_DNA"/>
</dbReference>
<dbReference type="AlphaFoldDB" id="A0A9N8DPU9"/>
<protein>
    <submittedName>
        <fullName evidence="2">Uncharacterized protein</fullName>
    </submittedName>
</protein>
<comment type="caution">
    <text evidence="2">The sequence shown here is derived from an EMBL/GenBank/DDBJ whole genome shotgun (WGS) entry which is preliminary data.</text>
</comment>
<dbReference type="Proteomes" id="UP001153069">
    <property type="component" value="Unassembled WGS sequence"/>
</dbReference>
<name>A0A9N8DPU9_9STRA</name>
<feature type="compositionally biased region" description="Basic and acidic residues" evidence="1">
    <location>
        <begin position="302"/>
        <end position="318"/>
    </location>
</feature>
<feature type="compositionally biased region" description="Basic residues" evidence="1">
    <location>
        <begin position="228"/>
        <end position="238"/>
    </location>
</feature>
<evidence type="ECO:0000256" key="1">
    <source>
        <dbReference type="SAM" id="MobiDB-lite"/>
    </source>
</evidence>
<feature type="region of interest" description="Disordered" evidence="1">
    <location>
        <begin position="222"/>
        <end position="273"/>
    </location>
</feature>
<sequence>MGSDVVSTEYTLKTIQQAQSNPCLTKLELEDVVTRQDGQSAAIHGAICALLAQQRQWKYIRFIDSVLLQDRQGTVVTQLQTYCHQQMTMWNAIQQPAKGKPILFQINLEVASGTSMNVVLEVFMELQKLPILTGIDFGGETAAASNVKMLLKACSRKLQSLKREAAGNPYREGPLLKHKTGKSKQQSRQVEDNSPLTEETDDSLWWRDLKLHDDDIQGAFQHSQSSLGHRRQNLKRSRSPQQPQQRHRPQQRQLQQSPKQSHQQHSPKQSHHRVQFCHLPKPDYDWAHNHADHTPISRQHHMRDIGRTAAKVKPDYRWDKHHHSSPAVDYSATE</sequence>
<keyword evidence="3" id="KW-1185">Reference proteome</keyword>
<evidence type="ECO:0000313" key="2">
    <source>
        <dbReference type="EMBL" id="CAB9503734.1"/>
    </source>
</evidence>
<feature type="compositionally biased region" description="Polar residues" evidence="1">
    <location>
        <begin position="183"/>
        <end position="197"/>
    </location>
</feature>
<accession>A0A9N8DPU9</accession>
<gene>
    <name evidence="2" type="ORF">SEMRO_175_G076880.1</name>
</gene>
<organism evidence="2 3">
    <name type="scientific">Seminavis robusta</name>
    <dbReference type="NCBI Taxonomy" id="568900"/>
    <lineage>
        <taxon>Eukaryota</taxon>
        <taxon>Sar</taxon>
        <taxon>Stramenopiles</taxon>
        <taxon>Ochrophyta</taxon>
        <taxon>Bacillariophyta</taxon>
        <taxon>Bacillariophyceae</taxon>
        <taxon>Bacillariophycidae</taxon>
        <taxon>Naviculales</taxon>
        <taxon>Naviculaceae</taxon>
        <taxon>Seminavis</taxon>
    </lineage>
</organism>
<evidence type="ECO:0000313" key="3">
    <source>
        <dbReference type="Proteomes" id="UP001153069"/>
    </source>
</evidence>